<feature type="transmembrane region" description="Helical" evidence="6">
    <location>
        <begin position="367"/>
        <end position="386"/>
    </location>
</feature>
<dbReference type="RefSeq" id="WP_218114611.1">
    <property type="nucleotide sequence ID" value="NZ_CAJVAP010000009.1"/>
</dbReference>
<sequence>MSSALGDAARSSGLSFVGSLTSALAGFALSIVLARMLGPEGSGVVFQLISVFMITGAVAKLGLDTTAVWLLPRLAADGGGDVRRAAGILLWGSLFGGVLAGLILLAIAPLVGGGSHDLLVLVRAAAVFLPLFTLSTVALAVTRGLGGVRDYVLIGSIGLPVGRLVAIAAALAVSATALVAGGAWLLVLLVAAILALLASARVTRPFASPGGGTSRELRRRIAAFSAPRTLSAGIEQSLVWLDVLIVGLIAGPAAAGVYGVVSRLVQSGTIPSTSMRIVVAPLFSKMLHQDRREELDELYTRTAQWIVLFSTPIYVVLAILGEPILRIFGDGFATGALALAVMCIGAVVSACTGNVQALLLMSGRSGWAAINKVVVLAVIVGLLLLLVPPYGILGAAIASTVAVSLDAILASIQIRIGVGLRSNLAAVLLAVLVAGAAAAVPAFAARALLGGALIALVVGLAGALIVWAAALVLTRRRFALDRALALIRRRRG</sequence>
<feature type="transmembrane region" description="Helical" evidence="6">
    <location>
        <begin position="331"/>
        <end position="355"/>
    </location>
</feature>
<dbReference type="InterPro" id="IPR050833">
    <property type="entry name" value="Poly_Biosynth_Transport"/>
</dbReference>
<evidence type="ECO:0000256" key="5">
    <source>
        <dbReference type="ARBA" id="ARBA00023136"/>
    </source>
</evidence>
<dbReference type="EMBL" id="CAJVAP010000009">
    <property type="protein sequence ID" value="CAG7607028.1"/>
    <property type="molecule type" value="Genomic_DNA"/>
</dbReference>
<gene>
    <name evidence="7" type="ORF">LEUCIP111803_00982</name>
</gene>
<feature type="transmembrane region" description="Helical" evidence="6">
    <location>
        <begin position="178"/>
        <end position="198"/>
    </location>
</feature>
<evidence type="ECO:0000313" key="8">
    <source>
        <dbReference type="Proteomes" id="UP000693892"/>
    </source>
</evidence>
<keyword evidence="5 6" id="KW-0472">Membrane</keyword>
<feature type="transmembrane region" description="Helical" evidence="6">
    <location>
        <begin position="12"/>
        <end position="38"/>
    </location>
</feature>
<evidence type="ECO:0000256" key="2">
    <source>
        <dbReference type="ARBA" id="ARBA00022475"/>
    </source>
</evidence>
<evidence type="ECO:0000256" key="6">
    <source>
        <dbReference type="SAM" id="Phobius"/>
    </source>
</evidence>
<reference evidence="7" key="1">
    <citation type="submission" date="2021-06" db="EMBL/GenBank/DDBJ databases">
        <authorList>
            <person name="Criscuolo A."/>
        </authorList>
    </citation>
    <scope>NUCLEOTIDE SEQUENCE</scope>
    <source>
        <strain evidence="7">CIP111803</strain>
    </source>
</reference>
<protein>
    <recommendedName>
        <fullName evidence="9">Polysaccharide biosynthesis protein C-terminal domain-containing protein</fullName>
    </recommendedName>
</protein>
<dbReference type="PANTHER" id="PTHR30250">
    <property type="entry name" value="PST FAMILY PREDICTED COLANIC ACID TRANSPORTER"/>
    <property type="match status" value="1"/>
</dbReference>
<feature type="transmembrane region" description="Helical" evidence="6">
    <location>
        <begin position="305"/>
        <end position="325"/>
    </location>
</feature>
<accession>A0A916NMM5</accession>
<dbReference type="Proteomes" id="UP000693892">
    <property type="component" value="Unassembled WGS sequence"/>
</dbReference>
<keyword evidence="4 6" id="KW-1133">Transmembrane helix</keyword>
<keyword evidence="8" id="KW-1185">Reference proteome</keyword>
<dbReference type="PANTHER" id="PTHR30250:SF11">
    <property type="entry name" value="O-ANTIGEN TRANSPORTER-RELATED"/>
    <property type="match status" value="1"/>
</dbReference>
<name>A0A916NMM5_9MICO</name>
<feature type="transmembrane region" description="Helical" evidence="6">
    <location>
        <begin position="44"/>
        <end position="63"/>
    </location>
</feature>
<keyword evidence="3 6" id="KW-0812">Transmembrane</keyword>
<feature type="transmembrane region" description="Helical" evidence="6">
    <location>
        <begin position="238"/>
        <end position="258"/>
    </location>
</feature>
<feature type="transmembrane region" description="Helical" evidence="6">
    <location>
        <begin position="88"/>
        <end position="112"/>
    </location>
</feature>
<dbReference type="Pfam" id="PF13440">
    <property type="entry name" value="Polysacc_synt_3"/>
    <property type="match status" value="1"/>
</dbReference>
<evidence type="ECO:0000256" key="4">
    <source>
        <dbReference type="ARBA" id="ARBA00022989"/>
    </source>
</evidence>
<feature type="transmembrane region" description="Helical" evidence="6">
    <location>
        <begin position="151"/>
        <end position="172"/>
    </location>
</feature>
<keyword evidence="2" id="KW-1003">Cell membrane</keyword>
<comment type="subcellular location">
    <subcellularLocation>
        <location evidence="1">Cell membrane</location>
        <topology evidence="1">Multi-pass membrane protein</topology>
    </subcellularLocation>
</comment>
<feature type="transmembrane region" description="Helical" evidence="6">
    <location>
        <begin position="392"/>
        <end position="412"/>
    </location>
</feature>
<evidence type="ECO:0008006" key="9">
    <source>
        <dbReference type="Google" id="ProtNLM"/>
    </source>
</evidence>
<dbReference type="AlphaFoldDB" id="A0A916NMM5"/>
<organism evidence="7 8">
    <name type="scientific">Leucobacter soli</name>
    <dbReference type="NCBI Taxonomy" id="2812850"/>
    <lineage>
        <taxon>Bacteria</taxon>
        <taxon>Bacillati</taxon>
        <taxon>Actinomycetota</taxon>
        <taxon>Actinomycetes</taxon>
        <taxon>Micrococcales</taxon>
        <taxon>Microbacteriaceae</taxon>
        <taxon>Leucobacter</taxon>
    </lineage>
</organism>
<evidence type="ECO:0000313" key="7">
    <source>
        <dbReference type="EMBL" id="CAG7607028.1"/>
    </source>
</evidence>
<feature type="transmembrane region" description="Helical" evidence="6">
    <location>
        <begin position="118"/>
        <end position="139"/>
    </location>
</feature>
<evidence type="ECO:0000256" key="1">
    <source>
        <dbReference type="ARBA" id="ARBA00004651"/>
    </source>
</evidence>
<comment type="caution">
    <text evidence="7">The sequence shown here is derived from an EMBL/GenBank/DDBJ whole genome shotgun (WGS) entry which is preliminary data.</text>
</comment>
<proteinExistence type="predicted"/>
<dbReference type="GO" id="GO:0005886">
    <property type="term" value="C:plasma membrane"/>
    <property type="evidence" value="ECO:0007669"/>
    <property type="project" value="UniProtKB-SubCell"/>
</dbReference>
<feature type="transmembrane region" description="Helical" evidence="6">
    <location>
        <begin position="424"/>
        <end position="444"/>
    </location>
</feature>
<evidence type="ECO:0000256" key="3">
    <source>
        <dbReference type="ARBA" id="ARBA00022692"/>
    </source>
</evidence>
<feature type="transmembrane region" description="Helical" evidence="6">
    <location>
        <begin position="450"/>
        <end position="473"/>
    </location>
</feature>